<dbReference type="InterPro" id="IPR017925">
    <property type="entry name" value="DHFR_CS"/>
</dbReference>
<feature type="domain" description="DHFR" evidence="6">
    <location>
        <begin position="3"/>
        <end position="170"/>
    </location>
</feature>
<dbReference type="EC" id="1.5.1.3" evidence="2"/>
<dbReference type="CDD" id="cd00209">
    <property type="entry name" value="DHFR"/>
    <property type="match status" value="1"/>
</dbReference>
<evidence type="ECO:0000256" key="4">
    <source>
        <dbReference type="ARBA" id="ARBA00022857"/>
    </source>
</evidence>
<dbReference type="GO" id="GO:0005739">
    <property type="term" value="C:mitochondrion"/>
    <property type="evidence" value="ECO:0007669"/>
    <property type="project" value="TreeGrafter"/>
</dbReference>
<keyword evidence="3" id="KW-0554">One-carbon metabolism</keyword>
<sequence>MIKLKLIVCCDKNNGIGKNGKLPWNIRSEMKLFKEKTIGNGNNCVIMGKNTYLSIPEKYCPLKERINCVLTSNIDFKPLHVIVFQNMKELELWIQQSDYDEYWIIGGELLYSTMIHTYKHWIDEIHLSKLNNDYDCDTFFPVDIIQNEFQLKSCIQHDKFQHMIFNQLSK</sequence>
<accession>A0A6C0KM41</accession>
<dbReference type="GO" id="GO:0004146">
    <property type="term" value="F:dihydrofolate reductase activity"/>
    <property type="evidence" value="ECO:0007669"/>
    <property type="project" value="UniProtKB-EC"/>
</dbReference>
<proteinExistence type="predicted"/>
<evidence type="ECO:0000259" key="6">
    <source>
        <dbReference type="PROSITE" id="PS51330"/>
    </source>
</evidence>
<dbReference type="InterPro" id="IPR001796">
    <property type="entry name" value="DHFR_dom"/>
</dbReference>
<name>A0A6C0KM41_9ZZZZ</name>
<dbReference type="GO" id="GO:0046655">
    <property type="term" value="P:folic acid metabolic process"/>
    <property type="evidence" value="ECO:0007669"/>
    <property type="project" value="TreeGrafter"/>
</dbReference>
<dbReference type="EMBL" id="MN740917">
    <property type="protein sequence ID" value="QHU17740.1"/>
    <property type="molecule type" value="Genomic_DNA"/>
</dbReference>
<dbReference type="GO" id="GO:0050661">
    <property type="term" value="F:NADP binding"/>
    <property type="evidence" value="ECO:0007669"/>
    <property type="project" value="InterPro"/>
</dbReference>
<evidence type="ECO:0000256" key="1">
    <source>
        <dbReference type="ARBA" id="ARBA00004903"/>
    </source>
</evidence>
<dbReference type="InterPro" id="IPR012259">
    <property type="entry name" value="DHFR"/>
</dbReference>
<reference evidence="7" key="1">
    <citation type="journal article" date="2020" name="Nature">
        <title>Giant virus diversity and host interactions through global metagenomics.</title>
        <authorList>
            <person name="Schulz F."/>
            <person name="Roux S."/>
            <person name="Paez-Espino D."/>
            <person name="Jungbluth S."/>
            <person name="Walsh D.A."/>
            <person name="Denef V.J."/>
            <person name="McMahon K.D."/>
            <person name="Konstantinidis K.T."/>
            <person name="Eloe-Fadrosh E.A."/>
            <person name="Kyrpides N.C."/>
            <person name="Woyke T."/>
        </authorList>
    </citation>
    <scope>NUCLEOTIDE SEQUENCE</scope>
    <source>
        <strain evidence="7">GVMAG-S-3300012919-55</strain>
    </source>
</reference>
<dbReference type="Gene3D" id="3.40.430.10">
    <property type="entry name" value="Dihydrofolate Reductase, subunit A"/>
    <property type="match status" value="1"/>
</dbReference>
<protein>
    <recommendedName>
        <fullName evidence="2">dihydrofolate reductase</fullName>
        <ecNumber evidence="2">1.5.1.3</ecNumber>
    </recommendedName>
</protein>
<dbReference type="GO" id="GO:0046654">
    <property type="term" value="P:tetrahydrofolate biosynthetic process"/>
    <property type="evidence" value="ECO:0007669"/>
    <property type="project" value="InterPro"/>
</dbReference>
<dbReference type="PRINTS" id="PR00070">
    <property type="entry name" value="DHFR"/>
</dbReference>
<evidence type="ECO:0000313" key="7">
    <source>
        <dbReference type="EMBL" id="QHU17740.1"/>
    </source>
</evidence>
<dbReference type="Pfam" id="PF00186">
    <property type="entry name" value="DHFR_1"/>
    <property type="match status" value="1"/>
</dbReference>
<dbReference type="PANTHER" id="PTHR48069:SF3">
    <property type="entry name" value="DIHYDROFOLATE REDUCTASE"/>
    <property type="match status" value="1"/>
</dbReference>
<dbReference type="SUPFAM" id="SSF53597">
    <property type="entry name" value="Dihydrofolate reductase-like"/>
    <property type="match status" value="1"/>
</dbReference>
<dbReference type="PROSITE" id="PS51330">
    <property type="entry name" value="DHFR_2"/>
    <property type="match status" value="1"/>
</dbReference>
<keyword evidence="5" id="KW-0560">Oxidoreductase</keyword>
<dbReference type="PROSITE" id="PS00075">
    <property type="entry name" value="DHFR_1"/>
    <property type="match status" value="1"/>
</dbReference>
<evidence type="ECO:0000256" key="2">
    <source>
        <dbReference type="ARBA" id="ARBA00012856"/>
    </source>
</evidence>
<keyword evidence="4" id="KW-0521">NADP</keyword>
<dbReference type="PANTHER" id="PTHR48069">
    <property type="entry name" value="DIHYDROFOLATE REDUCTASE"/>
    <property type="match status" value="1"/>
</dbReference>
<organism evidence="7">
    <name type="scientific">viral metagenome</name>
    <dbReference type="NCBI Taxonomy" id="1070528"/>
    <lineage>
        <taxon>unclassified sequences</taxon>
        <taxon>metagenomes</taxon>
        <taxon>organismal metagenomes</taxon>
    </lineage>
</organism>
<evidence type="ECO:0000256" key="3">
    <source>
        <dbReference type="ARBA" id="ARBA00022563"/>
    </source>
</evidence>
<dbReference type="AlphaFoldDB" id="A0A6C0KM41"/>
<comment type="pathway">
    <text evidence="1">Cofactor biosynthesis; tetrahydrofolate biosynthesis; 5,6,7,8-tetrahydrofolate from 7,8-dihydrofolate: step 1/1.</text>
</comment>
<dbReference type="InterPro" id="IPR024072">
    <property type="entry name" value="DHFR-like_dom_sf"/>
</dbReference>
<dbReference type="GO" id="GO:0006730">
    <property type="term" value="P:one-carbon metabolic process"/>
    <property type="evidence" value="ECO:0007669"/>
    <property type="project" value="UniProtKB-KW"/>
</dbReference>
<dbReference type="GO" id="GO:0046452">
    <property type="term" value="P:dihydrofolate metabolic process"/>
    <property type="evidence" value="ECO:0007669"/>
    <property type="project" value="TreeGrafter"/>
</dbReference>
<evidence type="ECO:0000256" key="5">
    <source>
        <dbReference type="ARBA" id="ARBA00023002"/>
    </source>
</evidence>